<sequence length="1062" mass="121835">MQNYILEYDQFIRSLEVSHNDTFSLLLGAGASINSGIPSAYDCIWEWKRSIYLTKGPANLGDNLDYKSEQVKTHIQNWLDSEGVYPQRDDPSEYSFYVKQCYPIGDDVRKYFQRICEKKLPSAGYMLSCLAHEAGLIQTVWTTNFDDLIRNAAITTGNTVIDISLDSVERIFRVDNRKELLLIKLHGDYKYGDLKNSEEELNQQDPTFRSKLIDFVNDKHLIVTGYSGRDASVMNALKEGYTTRGSGRLYWCGYGRHIPAAVEELLNIARANGRTAYFIPTDGFDKLMISISKVCGNNNPELLKKYESFLQQEKEAKRTAFSMDVSRVSTIVKSNIFPLKMPQEVFQFEISYDEGERPWQTIRTLIDNDFIAAVPYKNFVWALGTMSDINKCFQGRVIGKVTRVPVDNKDIIRISAFYDLMLTGLTRLLARKHQLQTNGKDLLWHEQTVTTRMLNNVLYETHKGIRLSITTDNNKFYLSLMPDFQVTSTTPDAIITKEIKQEVGRLYFDKIRNKAFNDYVNDWRTLFLNTKDKAIELEFPLESGTGFTYLVSKNPAFAQIMDALDRTGGIDVEKTGVPKFLFRYKGIQYPEPELIFSNRHVGNQSTPKDFHPMRGILKNRPYDYPLTNVLFDSIIRLGVICPGQEGNIFSKFLKLQHAKVSGNNVNEDYLIDFPGFIEAFSASLNVPDIGSENWAVCPEPVVSENLKEVALDLRDKIINQINYLSRDRSDKVIVICIPKRWLYYLDYDEENERYDLHDYIKAYCAEKGITTQFIQEDTIENETLYCQINWWLALSYFVKSMRTPWVLANLDQETAFAGIGYSLSGKGKESETIVGCSHIYNARGQGLKYKLSKVEDKIFWDRQKSPHLSYNDAYSFGISIRELFYSTMNELPKRVVVHKRTFYTEDEIKGLKDSLLGNGIQNLDLIEINFEDDMRFLASKVSQDGKPDIDGYAVKRGTCILLSAYTALLWTHGVVPSVKSQYRKYYLGGRYIPGPLKIIKHLGKSNIGTIANEILALTKVNWNSFDLYSQLPATVNSSNDIARIGKLLSKREGITYDYRYFI</sequence>
<keyword evidence="5" id="KW-1185">Reference proteome</keyword>
<gene>
    <name evidence="4" type="ORF">EOD41_04130</name>
</gene>
<protein>
    <recommendedName>
        <fullName evidence="2">Protein argonaute</fullName>
    </recommendedName>
</protein>
<evidence type="ECO:0000256" key="1">
    <source>
        <dbReference type="ARBA" id="ARBA00035012"/>
    </source>
</evidence>
<dbReference type="Gene3D" id="3.30.420.10">
    <property type="entry name" value="Ribonuclease H-like superfamily/Ribonuclease H"/>
    <property type="match status" value="1"/>
</dbReference>
<dbReference type="Proteomes" id="UP000282759">
    <property type="component" value="Unassembled WGS sequence"/>
</dbReference>
<proteinExistence type="inferred from homology"/>
<reference evidence="4 5" key="1">
    <citation type="submission" date="2019-01" db="EMBL/GenBank/DDBJ databases">
        <authorList>
            <person name="Chen W.-M."/>
        </authorList>
    </citation>
    <scope>NUCLEOTIDE SEQUENCE [LARGE SCALE GENOMIC DNA]</scope>
    <source>
        <strain evidence="4 5">YBJ-36</strain>
    </source>
</reference>
<comment type="similarity">
    <text evidence="1">Belongs to the argonaute family. Long pAgo subfamily.</text>
</comment>
<accession>A0A437MZN9</accession>
<dbReference type="SUPFAM" id="SSF53098">
    <property type="entry name" value="Ribonuclease H-like"/>
    <property type="match status" value="1"/>
</dbReference>
<evidence type="ECO:0000256" key="2">
    <source>
        <dbReference type="ARBA" id="ARBA00035032"/>
    </source>
</evidence>
<feature type="domain" description="Piwi" evidence="3">
    <location>
        <begin position="732"/>
        <end position="1050"/>
    </location>
</feature>
<dbReference type="OrthoDB" id="530017at2"/>
<dbReference type="SMART" id="SM00950">
    <property type="entry name" value="Piwi"/>
    <property type="match status" value="1"/>
</dbReference>
<dbReference type="Gene3D" id="3.40.50.1220">
    <property type="entry name" value="TPP-binding domain"/>
    <property type="match status" value="1"/>
</dbReference>
<organism evidence="4 5">
    <name type="scientific">Mucilaginibacter limnophilus</name>
    <dbReference type="NCBI Taxonomy" id="1932778"/>
    <lineage>
        <taxon>Bacteria</taxon>
        <taxon>Pseudomonadati</taxon>
        <taxon>Bacteroidota</taxon>
        <taxon>Sphingobacteriia</taxon>
        <taxon>Sphingobacteriales</taxon>
        <taxon>Sphingobacteriaceae</taxon>
        <taxon>Mucilaginibacter</taxon>
    </lineage>
</organism>
<evidence type="ECO:0000313" key="5">
    <source>
        <dbReference type="Proteomes" id="UP000282759"/>
    </source>
</evidence>
<dbReference type="InterPro" id="IPR003165">
    <property type="entry name" value="Piwi"/>
</dbReference>
<dbReference type="SUPFAM" id="SSF52467">
    <property type="entry name" value="DHS-like NAD/FAD-binding domain"/>
    <property type="match status" value="1"/>
</dbReference>
<dbReference type="AlphaFoldDB" id="A0A437MZN9"/>
<dbReference type="GO" id="GO:0003676">
    <property type="term" value="F:nucleic acid binding"/>
    <property type="evidence" value="ECO:0007669"/>
    <property type="project" value="InterPro"/>
</dbReference>
<comment type="caution">
    <text evidence="4">The sequence shown here is derived from an EMBL/GenBank/DDBJ whole genome shotgun (WGS) entry which is preliminary data.</text>
</comment>
<dbReference type="InterPro" id="IPR029035">
    <property type="entry name" value="DHS-like_NAD/FAD-binding_dom"/>
</dbReference>
<dbReference type="InterPro" id="IPR036397">
    <property type="entry name" value="RNaseH_sf"/>
</dbReference>
<dbReference type="Gene3D" id="3.40.50.2300">
    <property type="match status" value="1"/>
</dbReference>
<dbReference type="EMBL" id="SACK01000001">
    <property type="protein sequence ID" value="RVU03127.1"/>
    <property type="molecule type" value="Genomic_DNA"/>
</dbReference>
<evidence type="ECO:0000313" key="4">
    <source>
        <dbReference type="EMBL" id="RVU03127.1"/>
    </source>
</evidence>
<name>A0A437MZN9_9SPHI</name>
<evidence type="ECO:0000259" key="3">
    <source>
        <dbReference type="SMART" id="SM00950"/>
    </source>
</evidence>
<dbReference type="InterPro" id="IPR012337">
    <property type="entry name" value="RNaseH-like_sf"/>
</dbReference>
<dbReference type="Pfam" id="PF13289">
    <property type="entry name" value="SIR2_2"/>
    <property type="match status" value="1"/>
</dbReference>
<dbReference type="RefSeq" id="WP_127703493.1">
    <property type="nucleotide sequence ID" value="NZ_SACK01000001.1"/>
</dbReference>
<dbReference type="CDD" id="cd04659">
    <property type="entry name" value="Piwi_piwi-like_ProArk"/>
    <property type="match status" value="1"/>
</dbReference>